<evidence type="ECO:0000313" key="2">
    <source>
        <dbReference type="EMBL" id="GEU66542.1"/>
    </source>
</evidence>
<accession>A0A699GLW0</accession>
<dbReference type="InterPro" id="IPR012337">
    <property type="entry name" value="RNaseH-like_sf"/>
</dbReference>
<dbReference type="PANTHER" id="PTHR42648:SF31">
    <property type="entry name" value="RNA-DIRECTED DNA POLYMERASE"/>
    <property type="match status" value="1"/>
</dbReference>
<dbReference type="InterPro" id="IPR036397">
    <property type="entry name" value="RNaseH_sf"/>
</dbReference>
<dbReference type="AlphaFoldDB" id="A0A699GLW0"/>
<dbReference type="PROSITE" id="PS50994">
    <property type="entry name" value="INTEGRASE"/>
    <property type="match status" value="1"/>
</dbReference>
<dbReference type="EMBL" id="BKCJ010005402">
    <property type="protein sequence ID" value="GEU66542.1"/>
    <property type="molecule type" value="Genomic_DNA"/>
</dbReference>
<evidence type="ECO:0000259" key="1">
    <source>
        <dbReference type="PROSITE" id="PS50994"/>
    </source>
</evidence>
<proteinExistence type="predicted"/>
<organism evidence="2">
    <name type="scientific">Tanacetum cinerariifolium</name>
    <name type="common">Dalmatian daisy</name>
    <name type="synonym">Chrysanthemum cinerariifolium</name>
    <dbReference type="NCBI Taxonomy" id="118510"/>
    <lineage>
        <taxon>Eukaryota</taxon>
        <taxon>Viridiplantae</taxon>
        <taxon>Streptophyta</taxon>
        <taxon>Embryophyta</taxon>
        <taxon>Tracheophyta</taxon>
        <taxon>Spermatophyta</taxon>
        <taxon>Magnoliopsida</taxon>
        <taxon>eudicotyledons</taxon>
        <taxon>Gunneridae</taxon>
        <taxon>Pentapetalae</taxon>
        <taxon>asterids</taxon>
        <taxon>campanulids</taxon>
        <taxon>Asterales</taxon>
        <taxon>Asteraceae</taxon>
        <taxon>Asteroideae</taxon>
        <taxon>Anthemideae</taxon>
        <taxon>Anthemidinae</taxon>
        <taxon>Tanacetum</taxon>
    </lineage>
</organism>
<reference evidence="2" key="1">
    <citation type="journal article" date="2019" name="Sci. Rep.">
        <title>Draft genome of Tanacetum cinerariifolium, the natural source of mosquito coil.</title>
        <authorList>
            <person name="Yamashiro T."/>
            <person name="Shiraishi A."/>
            <person name="Satake H."/>
            <person name="Nakayama K."/>
        </authorList>
    </citation>
    <scope>NUCLEOTIDE SEQUENCE</scope>
</reference>
<dbReference type="InterPro" id="IPR001584">
    <property type="entry name" value="Integrase_cat-core"/>
</dbReference>
<dbReference type="Gene3D" id="3.30.420.10">
    <property type="entry name" value="Ribonuclease H-like superfamily/Ribonuclease H"/>
    <property type="match status" value="1"/>
</dbReference>
<comment type="caution">
    <text evidence="2">The sequence shown here is derived from an EMBL/GenBank/DDBJ whole genome shotgun (WGS) entry which is preliminary data.</text>
</comment>
<dbReference type="InterPro" id="IPR039537">
    <property type="entry name" value="Retrotran_Ty1/copia-like"/>
</dbReference>
<protein>
    <submittedName>
        <fullName evidence="2">Putative ribonuclease H-like domain-containing protein</fullName>
    </submittedName>
</protein>
<gene>
    <name evidence="2" type="ORF">Tci_038520</name>
</gene>
<dbReference type="PANTHER" id="PTHR42648">
    <property type="entry name" value="TRANSPOSASE, PUTATIVE-RELATED"/>
    <property type="match status" value="1"/>
</dbReference>
<dbReference type="GO" id="GO:0015074">
    <property type="term" value="P:DNA integration"/>
    <property type="evidence" value="ECO:0007669"/>
    <property type="project" value="InterPro"/>
</dbReference>
<sequence length="285" mass="32306">MLLKQSDLKVLETKVNIKPINYAELNRLSEDIGKCFVPQQELSDEQAFRLETSHPSTDQSASSPVKIKAPRELHKEKLYLLHMDLCGPMRVASINRKKYILMIVNDYSRFTWVKFLATKDEVTDFIIKFLKMIQVRLNTLVRNIRTYNGTKFVNQTLPIYYETIGISHKTSVGQSSQQNGVVERRNRTLVEATRTMTRTSMYDSCTSSSGLVPNHIPQQPCIPSIRDDWDDLFQPIFDECLNPPTIPVSLVLVVAAPRIIDLADSPVSTSINQDAPSTSISSSQE</sequence>
<feature type="domain" description="Integrase catalytic" evidence="1">
    <location>
        <begin position="66"/>
        <end position="198"/>
    </location>
</feature>
<dbReference type="SUPFAM" id="SSF53098">
    <property type="entry name" value="Ribonuclease H-like"/>
    <property type="match status" value="1"/>
</dbReference>
<dbReference type="GO" id="GO:0003676">
    <property type="term" value="F:nucleic acid binding"/>
    <property type="evidence" value="ECO:0007669"/>
    <property type="project" value="InterPro"/>
</dbReference>
<name>A0A699GLW0_TANCI</name>